<feature type="region of interest" description="Disordered" evidence="2">
    <location>
        <begin position="428"/>
        <end position="449"/>
    </location>
</feature>
<evidence type="ECO:0000313" key="3">
    <source>
        <dbReference type="EMBL" id="QDU43578.1"/>
    </source>
</evidence>
<evidence type="ECO:0000256" key="2">
    <source>
        <dbReference type="SAM" id="MobiDB-lite"/>
    </source>
</evidence>
<feature type="compositionally biased region" description="Low complexity" evidence="2">
    <location>
        <begin position="428"/>
        <end position="446"/>
    </location>
</feature>
<protein>
    <submittedName>
        <fullName evidence="3">Uncharacterized protein</fullName>
    </submittedName>
</protein>
<keyword evidence="4" id="KW-1185">Reference proteome</keyword>
<dbReference type="EMBL" id="CP036276">
    <property type="protein sequence ID" value="QDU43578.1"/>
    <property type="molecule type" value="Genomic_DNA"/>
</dbReference>
<dbReference type="AlphaFoldDB" id="A0A517ZM65"/>
<name>A0A517ZM65_9PLAN</name>
<proteinExistence type="predicted"/>
<sequence>MKFKLNLHKIIRKPWAAAIAVLGVCLIHYLTATTVLETTVNVKPHDQPVDPKSMSEIPEAVFDHAFAALDAQRTKAGKPLLDLNAVAQQLSVSFNEENQTLQLRCLSQDAGEAESILNALADGYVENSRQLKSSVALPRIEQLKENNQEAQQQLQAGKTTIAAIKNQMDEESLSETAQMASMERIKSFSAQIVEAKADRLDAENRYHEASQELETGSAVNLVAAQLSTGSAKEIVQAVMSHADLVDELQQLRQTEREYSQYYGARHPRMIEIQSKQAELLRQIDDLSETGSGIQQISTIDQPDQNDRRALLLRTLAMDLRQKQTREDDLQDQWDLEQARIIRHSELQDRLQKAQLETQAAENKLESIKAKIATTTTGHKAHAVILAPASTATEPVSPSFWGHLLWGCLAAVAVGLLSRWAFKDLKQGTASSTTPLSSSTETAETSTQPPLYARRLMRLAKLNRNQEATS</sequence>
<accession>A0A517ZM65</accession>
<keyword evidence="1" id="KW-0175">Coiled coil</keyword>
<dbReference type="PANTHER" id="PTHR32309">
    <property type="entry name" value="TYROSINE-PROTEIN KINASE"/>
    <property type="match status" value="1"/>
</dbReference>
<dbReference type="KEGG" id="sdyn:Mal52_20540"/>
<evidence type="ECO:0000313" key="4">
    <source>
        <dbReference type="Proteomes" id="UP000319383"/>
    </source>
</evidence>
<dbReference type="PANTHER" id="PTHR32309:SF31">
    <property type="entry name" value="CAPSULAR EXOPOLYSACCHARIDE FAMILY"/>
    <property type="match status" value="1"/>
</dbReference>
<feature type="coiled-coil region" evidence="1">
    <location>
        <begin position="140"/>
        <end position="212"/>
    </location>
</feature>
<evidence type="ECO:0000256" key="1">
    <source>
        <dbReference type="SAM" id="Coils"/>
    </source>
</evidence>
<feature type="coiled-coil region" evidence="1">
    <location>
        <begin position="343"/>
        <end position="370"/>
    </location>
</feature>
<reference evidence="3 4" key="1">
    <citation type="submission" date="2019-02" db="EMBL/GenBank/DDBJ databases">
        <title>Deep-cultivation of Planctomycetes and their phenomic and genomic characterization uncovers novel biology.</title>
        <authorList>
            <person name="Wiegand S."/>
            <person name="Jogler M."/>
            <person name="Boedeker C."/>
            <person name="Pinto D."/>
            <person name="Vollmers J."/>
            <person name="Rivas-Marin E."/>
            <person name="Kohn T."/>
            <person name="Peeters S.H."/>
            <person name="Heuer A."/>
            <person name="Rast P."/>
            <person name="Oberbeckmann S."/>
            <person name="Bunk B."/>
            <person name="Jeske O."/>
            <person name="Meyerdierks A."/>
            <person name="Storesund J.E."/>
            <person name="Kallscheuer N."/>
            <person name="Luecker S."/>
            <person name="Lage O.M."/>
            <person name="Pohl T."/>
            <person name="Merkel B.J."/>
            <person name="Hornburger P."/>
            <person name="Mueller R.-W."/>
            <person name="Bruemmer F."/>
            <person name="Labrenz M."/>
            <person name="Spormann A.M."/>
            <person name="Op den Camp H."/>
            <person name="Overmann J."/>
            <person name="Amann R."/>
            <person name="Jetten M.S.M."/>
            <person name="Mascher T."/>
            <person name="Medema M.H."/>
            <person name="Devos D.P."/>
            <person name="Kaster A.-K."/>
            <person name="Ovreas L."/>
            <person name="Rohde M."/>
            <person name="Galperin M.Y."/>
            <person name="Jogler C."/>
        </authorList>
    </citation>
    <scope>NUCLEOTIDE SEQUENCE [LARGE SCALE GENOMIC DNA]</scope>
    <source>
        <strain evidence="3 4">Mal52</strain>
    </source>
</reference>
<gene>
    <name evidence="3" type="ORF">Mal52_20540</name>
</gene>
<dbReference type="InterPro" id="IPR050445">
    <property type="entry name" value="Bact_polysacc_biosynth/exp"/>
</dbReference>
<dbReference type="Proteomes" id="UP000319383">
    <property type="component" value="Chromosome"/>
</dbReference>
<organism evidence="3 4">
    <name type="scientific">Symmachiella dynata</name>
    <dbReference type="NCBI Taxonomy" id="2527995"/>
    <lineage>
        <taxon>Bacteria</taxon>
        <taxon>Pseudomonadati</taxon>
        <taxon>Planctomycetota</taxon>
        <taxon>Planctomycetia</taxon>
        <taxon>Planctomycetales</taxon>
        <taxon>Planctomycetaceae</taxon>
        <taxon>Symmachiella</taxon>
    </lineage>
</organism>